<dbReference type="AlphaFoldDB" id="K1VVS9"/>
<dbReference type="Proteomes" id="UP000006757">
    <property type="component" value="Unassembled WGS sequence"/>
</dbReference>
<feature type="chain" id="PRO_5003852498" evidence="1">
    <location>
        <begin position="17"/>
        <end position="173"/>
    </location>
</feature>
<dbReference type="HOGENOM" id="CLU_1548706_0_0_1"/>
<gene>
    <name evidence="2" type="ORF">A1Q2_04725</name>
</gene>
<keyword evidence="3" id="KW-1185">Reference proteome</keyword>
<name>K1VVS9_TRIAC</name>
<reference evidence="2 3" key="1">
    <citation type="journal article" date="2012" name="Eukaryot. Cell">
        <title>Genome sequence of the Trichosporon asahii environmental strain CBS 8904.</title>
        <authorList>
            <person name="Yang R.Y."/>
            <person name="Li H.T."/>
            <person name="Zhu H."/>
            <person name="Zhou G.P."/>
            <person name="Wang M."/>
            <person name="Wang L."/>
        </authorList>
    </citation>
    <scope>NUCLEOTIDE SEQUENCE [LARGE SCALE GENOMIC DNA]</scope>
    <source>
        <strain evidence="2 3">CBS 8904</strain>
    </source>
</reference>
<accession>K1VVS9</accession>
<proteinExistence type="predicted"/>
<organism evidence="2 3">
    <name type="scientific">Trichosporon asahii var. asahii (strain CBS 8904)</name>
    <name type="common">Yeast</name>
    <dbReference type="NCBI Taxonomy" id="1220162"/>
    <lineage>
        <taxon>Eukaryota</taxon>
        <taxon>Fungi</taxon>
        <taxon>Dikarya</taxon>
        <taxon>Basidiomycota</taxon>
        <taxon>Agaricomycotina</taxon>
        <taxon>Tremellomycetes</taxon>
        <taxon>Trichosporonales</taxon>
        <taxon>Trichosporonaceae</taxon>
        <taxon>Trichosporon</taxon>
    </lineage>
</organism>
<dbReference type="eggNOG" id="ENOG502SWEJ">
    <property type="taxonomic scope" value="Eukaryota"/>
</dbReference>
<dbReference type="EMBL" id="AMBO01000330">
    <property type="protein sequence ID" value="EKD00958.1"/>
    <property type="molecule type" value="Genomic_DNA"/>
</dbReference>
<dbReference type="InParanoid" id="K1VVS9"/>
<keyword evidence="1" id="KW-0732">Signal</keyword>
<evidence type="ECO:0000256" key="1">
    <source>
        <dbReference type="SAM" id="SignalP"/>
    </source>
</evidence>
<feature type="signal peptide" evidence="1">
    <location>
        <begin position="1"/>
        <end position="16"/>
    </location>
</feature>
<comment type="caution">
    <text evidence="2">The sequence shown here is derived from an EMBL/GenBank/DDBJ whole genome shotgun (WGS) entry which is preliminary data.</text>
</comment>
<evidence type="ECO:0000313" key="3">
    <source>
        <dbReference type="Proteomes" id="UP000006757"/>
    </source>
</evidence>
<evidence type="ECO:0000313" key="2">
    <source>
        <dbReference type="EMBL" id="EKD00958.1"/>
    </source>
</evidence>
<sequence>MLCFTLALLFVAGAAALPLSSLPEKTVQVETRGPPVFVVAGLAVTVAQAVTVWEGDDKESRNQFTASVIDRVHESYPDCNAFIYHIGEDTFTYEVPADAAKEEVSIDHGGFLGWFGVREHYEIVVFDGPGKLERRNSDGGYLNWAFVGWYEVDDDKRVVTFSAPPDDGEDEEK</sequence>
<protein>
    <submittedName>
        <fullName evidence="2">Uncharacterized protein</fullName>
    </submittedName>
</protein>